<dbReference type="InParanoid" id="M1DA58"/>
<sequence length="229" mass="25205">MSGVMKENKVSTTESRGRRKTIVEENTVPEEAMIELSNEQDESETVSEDIVFAVENSTPHRILGANIVNYYKTQGKAGVEPTGSGLTYWNFRQAEEPLGGSPSGLGDHQDCFFSTSSAYFAPFCLLTKDHKGLFKASNGHECEVAKIQSANQVGLADHLGDPPFAHFHHLSTLTFSILKFCNFGRSNTASRNHSAIRRLLLSLTDLVLSFRAWHTGTLGGQEAIRQLTN</sequence>
<proteinExistence type="predicted"/>
<keyword evidence="2" id="KW-1185">Reference proteome</keyword>
<dbReference type="Proteomes" id="UP000011115">
    <property type="component" value="Unassembled WGS sequence"/>
</dbReference>
<reference evidence="1" key="2">
    <citation type="submission" date="2015-06" db="UniProtKB">
        <authorList>
            <consortium name="EnsemblPlants"/>
        </authorList>
    </citation>
    <scope>IDENTIFICATION</scope>
    <source>
        <strain evidence="1">DM1-3 516 R44</strain>
    </source>
</reference>
<accession>M1DA58</accession>
<protein>
    <submittedName>
        <fullName evidence="1">Uncharacterized protein</fullName>
    </submittedName>
</protein>
<dbReference type="AlphaFoldDB" id="M1DA58"/>
<evidence type="ECO:0000313" key="1">
    <source>
        <dbReference type="EnsemblPlants" id="PGSC0003DMT400085734"/>
    </source>
</evidence>
<dbReference type="Gramene" id="PGSC0003DMT400085734">
    <property type="protein sequence ID" value="PGSC0003DMT400085734"/>
    <property type="gene ID" value="PGSC0003DMG400035305"/>
</dbReference>
<dbReference type="EnsemblPlants" id="PGSC0003DMT400085734">
    <property type="protein sequence ID" value="PGSC0003DMT400085734"/>
    <property type="gene ID" value="PGSC0003DMG400035305"/>
</dbReference>
<dbReference type="HOGENOM" id="CLU_1211594_0_0_1"/>
<name>M1DA58_SOLTU</name>
<reference evidence="2" key="1">
    <citation type="journal article" date="2011" name="Nature">
        <title>Genome sequence and analysis of the tuber crop potato.</title>
        <authorList>
            <consortium name="The Potato Genome Sequencing Consortium"/>
        </authorList>
    </citation>
    <scope>NUCLEOTIDE SEQUENCE [LARGE SCALE GENOMIC DNA]</scope>
    <source>
        <strain evidence="2">cv. DM1-3 516 R44</strain>
    </source>
</reference>
<organism evidence="1 2">
    <name type="scientific">Solanum tuberosum</name>
    <name type="common">Potato</name>
    <dbReference type="NCBI Taxonomy" id="4113"/>
    <lineage>
        <taxon>Eukaryota</taxon>
        <taxon>Viridiplantae</taxon>
        <taxon>Streptophyta</taxon>
        <taxon>Embryophyta</taxon>
        <taxon>Tracheophyta</taxon>
        <taxon>Spermatophyta</taxon>
        <taxon>Magnoliopsida</taxon>
        <taxon>eudicotyledons</taxon>
        <taxon>Gunneridae</taxon>
        <taxon>Pentapetalae</taxon>
        <taxon>asterids</taxon>
        <taxon>lamiids</taxon>
        <taxon>Solanales</taxon>
        <taxon>Solanaceae</taxon>
        <taxon>Solanoideae</taxon>
        <taxon>Solaneae</taxon>
        <taxon>Solanum</taxon>
    </lineage>
</organism>
<dbReference type="PaxDb" id="4113-PGSC0003DMT400085734"/>
<evidence type="ECO:0000313" key="2">
    <source>
        <dbReference type="Proteomes" id="UP000011115"/>
    </source>
</evidence>